<evidence type="ECO:0000313" key="6">
    <source>
        <dbReference type="EMBL" id="KAF2737590.1"/>
    </source>
</evidence>
<name>A0A9P4R5X2_9PLEO</name>
<comment type="similarity">
    <text evidence="2">Belongs to the IFI6/IFI27 family.</text>
</comment>
<evidence type="ECO:0000313" key="7">
    <source>
        <dbReference type="Proteomes" id="UP000799444"/>
    </source>
</evidence>
<gene>
    <name evidence="6" type="ORF">EJ04DRAFT_461045</name>
</gene>
<accession>A0A9P4R5X2</accession>
<dbReference type="InterPro" id="IPR009311">
    <property type="entry name" value="IFI6/IFI27-like"/>
</dbReference>
<evidence type="ECO:0000256" key="3">
    <source>
        <dbReference type="ARBA" id="ARBA00022692"/>
    </source>
</evidence>
<keyword evidence="4" id="KW-1133">Transmembrane helix</keyword>
<comment type="caution">
    <text evidence="6">The sequence shown here is derived from an EMBL/GenBank/DDBJ whole genome shotgun (WGS) entry which is preliminary data.</text>
</comment>
<comment type="subcellular location">
    <subcellularLocation>
        <location evidence="1">Membrane</location>
        <topology evidence="1">Multi-pass membrane protein</topology>
    </subcellularLocation>
</comment>
<dbReference type="GO" id="GO:0016020">
    <property type="term" value="C:membrane"/>
    <property type="evidence" value="ECO:0007669"/>
    <property type="project" value="UniProtKB-SubCell"/>
</dbReference>
<keyword evidence="3" id="KW-0812">Transmembrane</keyword>
<reference evidence="6" key="1">
    <citation type="journal article" date="2020" name="Stud. Mycol.">
        <title>101 Dothideomycetes genomes: a test case for predicting lifestyles and emergence of pathogens.</title>
        <authorList>
            <person name="Haridas S."/>
            <person name="Albert R."/>
            <person name="Binder M."/>
            <person name="Bloem J."/>
            <person name="Labutti K."/>
            <person name="Salamov A."/>
            <person name="Andreopoulos B."/>
            <person name="Baker S."/>
            <person name="Barry K."/>
            <person name="Bills G."/>
            <person name="Bluhm B."/>
            <person name="Cannon C."/>
            <person name="Castanera R."/>
            <person name="Culley D."/>
            <person name="Daum C."/>
            <person name="Ezra D."/>
            <person name="Gonzalez J."/>
            <person name="Henrissat B."/>
            <person name="Kuo A."/>
            <person name="Liang C."/>
            <person name="Lipzen A."/>
            <person name="Lutzoni F."/>
            <person name="Magnuson J."/>
            <person name="Mondo S."/>
            <person name="Nolan M."/>
            <person name="Ohm R."/>
            <person name="Pangilinan J."/>
            <person name="Park H.-J."/>
            <person name="Ramirez L."/>
            <person name="Alfaro M."/>
            <person name="Sun H."/>
            <person name="Tritt A."/>
            <person name="Yoshinaga Y."/>
            <person name="Zwiers L.-H."/>
            <person name="Turgeon B."/>
            <person name="Goodwin S."/>
            <person name="Spatafora J."/>
            <person name="Crous P."/>
            <person name="Grigoriev I."/>
        </authorList>
    </citation>
    <scope>NUCLEOTIDE SEQUENCE</scope>
    <source>
        <strain evidence="6">CBS 125425</strain>
    </source>
</reference>
<evidence type="ECO:0000256" key="1">
    <source>
        <dbReference type="ARBA" id="ARBA00004141"/>
    </source>
</evidence>
<sequence>MDTHIQAILSCFCGIVPEEDAANEKQALFSSDVRSTEEIANELVQTIKNAEKGGKSLDKTLNSIVGTYGWTENLAKWTLEKLEQVLQEASKLKPVLKEALDKAWEAVNATEGFVKDHPIMCTVIALGVLVLVAPWALEALGFAELGPVEGSFAALWQARYAGYVPKGSLFSFFQRLGMVWH</sequence>
<protein>
    <submittedName>
        <fullName evidence="6">Uncharacterized protein</fullName>
    </submittedName>
</protein>
<evidence type="ECO:0000256" key="5">
    <source>
        <dbReference type="ARBA" id="ARBA00023136"/>
    </source>
</evidence>
<evidence type="ECO:0000256" key="2">
    <source>
        <dbReference type="ARBA" id="ARBA00007262"/>
    </source>
</evidence>
<proteinExistence type="inferred from homology"/>
<dbReference type="OrthoDB" id="440424at2759"/>
<dbReference type="Proteomes" id="UP000799444">
    <property type="component" value="Unassembled WGS sequence"/>
</dbReference>
<dbReference type="AlphaFoldDB" id="A0A9P4R5X2"/>
<dbReference type="InterPro" id="IPR038213">
    <property type="entry name" value="IFI6/IFI27-like_sf"/>
</dbReference>
<dbReference type="EMBL" id="ML996115">
    <property type="protein sequence ID" value="KAF2737590.1"/>
    <property type="molecule type" value="Genomic_DNA"/>
</dbReference>
<evidence type="ECO:0000256" key="4">
    <source>
        <dbReference type="ARBA" id="ARBA00022989"/>
    </source>
</evidence>
<organism evidence="6 7">
    <name type="scientific">Polyplosphaeria fusca</name>
    <dbReference type="NCBI Taxonomy" id="682080"/>
    <lineage>
        <taxon>Eukaryota</taxon>
        <taxon>Fungi</taxon>
        <taxon>Dikarya</taxon>
        <taxon>Ascomycota</taxon>
        <taxon>Pezizomycotina</taxon>
        <taxon>Dothideomycetes</taxon>
        <taxon>Pleosporomycetidae</taxon>
        <taxon>Pleosporales</taxon>
        <taxon>Tetraplosphaeriaceae</taxon>
        <taxon>Polyplosphaeria</taxon>
    </lineage>
</organism>
<keyword evidence="5" id="KW-0472">Membrane</keyword>
<dbReference type="Gene3D" id="6.10.110.10">
    <property type="match status" value="1"/>
</dbReference>
<dbReference type="Pfam" id="PF06140">
    <property type="entry name" value="Ifi-6-16"/>
    <property type="match status" value="1"/>
</dbReference>
<keyword evidence="7" id="KW-1185">Reference proteome</keyword>